<accession>A0A6J4UDI8</accession>
<reference evidence="2" key="1">
    <citation type="submission" date="2020-02" db="EMBL/GenBank/DDBJ databases">
        <authorList>
            <person name="Meier V. D."/>
        </authorList>
    </citation>
    <scope>NUCLEOTIDE SEQUENCE</scope>
    <source>
        <strain evidence="2">AVDCRST_MAG70</strain>
    </source>
</reference>
<feature type="non-terminal residue" evidence="2">
    <location>
        <position position="1"/>
    </location>
</feature>
<feature type="region of interest" description="Disordered" evidence="1">
    <location>
        <begin position="1"/>
        <end position="57"/>
    </location>
</feature>
<name>A0A6J4UDI8_9BACT</name>
<evidence type="ECO:0000256" key="1">
    <source>
        <dbReference type="SAM" id="MobiDB-lite"/>
    </source>
</evidence>
<evidence type="ECO:0000313" key="2">
    <source>
        <dbReference type="EMBL" id="CAA9547553.1"/>
    </source>
</evidence>
<sequence>AWSPGFRDHDHGCSLCDEGPRRPGRDPVETTGSVPPRRLRESDPDHGAAVSMSVSEV</sequence>
<feature type="non-terminal residue" evidence="2">
    <location>
        <position position="57"/>
    </location>
</feature>
<organism evidence="2">
    <name type="scientific">uncultured Thermomicrobiales bacterium</name>
    <dbReference type="NCBI Taxonomy" id="1645740"/>
    <lineage>
        <taxon>Bacteria</taxon>
        <taxon>Pseudomonadati</taxon>
        <taxon>Thermomicrobiota</taxon>
        <taxon>Thermomicrobia</taxon>
        <taxon>Thermomicrobiales</taxon>
        <taxon>environmental samples</taxon>
    </lineage>
</organism>
<feature type="compositionally biased region" description="Basic and acidic residues" evidence="1">
    <location>
        <begin position="1"/>
        <end position="28"/>
    </location>
</feature>
<protein>
    <submittedName>
        <fullName evidence="2">Uncharacterized protein</fullName>
    </submittedName>
</protein>
<dbReference type="EMBL" id="CADCWH010000099">
    <property type="protein sequence ID" value="CAA9547553.1"/>
    <property type="molecule type" value="Genomic_DNA"/>
</dbReference>
<gene>
    <name evidence="2" type="ORF">AVDCRST_MAG70-647</name>
</gene>
<dbReference type="AlphaFoldDB" id="A0A6J4UDI8"/>
<proteinExistence type="predicted"/>